<gene>
    <name evidence="1" type="ORF">SDC9_137121</name>
</gene>
<evidence type="ECO:0000313" key="1">
    <source>
        <dbReference type="EMBL" id="MPM90005.1"/>
    </source>
</evidence>
<protein>
    <submittedName>
        <fullName evidence="1">Uncharacterized protein</fullName>
    </submittedName>
</protein>
<proteinExistence type="predicted"/>
<name>A0A645DL52_9ZZZZ</name>
<dbReference type="AlphaFoldDB" id="A0A645DL52"/>
<sequence length="72" mass="8353">MKQNFTGSWFLKKVDASQQRGFTRSAGTDNADNFSFCNGKVNVTEHFIGTKILFQVLNINDRLFHFRHLPFL</sequence>
<dbReference type="EMBL" id="VSSQ01037346">
    <property type="protein sequence ID" value="MPM90005.1"/>
    <property type="molecule type" value="Genomic_DNA"/>
</dbReference>
<comment type="caution">
    <text evidence="1">The sequence shown here is derived from an EMBL/GenBank/DDBJ whole genome shotgun (WGS) entry which is preliminary data.</text>
</comment>
<organism evidence="1">
    <name type="scientific">bioreactor metagenome</name>
    <dbReference type="NCBI Taxonomy" id="1076179"/>
    <lineage>
        <taxon>unclassified sequences</taxon>
        <taxon>metagenomes</taxon>
        <taxon>ecological metagenomes</taxon>
    </lineage>
</organism>
<accession>A0A645DL52</accession>
<reference evidence="1" key="1">
    <citation type="submission" date="2019-08" db="EMBL/GenBank/DDBJ databases">
        <authorList>
            <person name="Kucharzyk K."/>
            <person name="Murdoch R.W."/>
            <person name="Higgins S."/>
            <person name="Loffler F."/>
        </authorList>
    </citation>
    <scope>NUCLEOTIDE SEQUENCE</scope>
</reference>